<sequence>MGDETHFLFQSAQFFFFLLLFFFYLFFSQSLAWSFTLSCSLLNFMTDLQAVQQRMPPIAQDLTAKPIRRKSRSPSHIKRGHRLSPTNGHHQPAHPSRHPRSNSGSPSDLVMTLARSAIPVAQAIHASAIATPALAKLPHSLLIVSANSYCDSAAVASLAAARMTSPPHSSRTTPCASLSSASSWHPVPPVAAPLLSPPLSPGHLLPAPSLYPQEQHALDEEYAFIRRYSDPMLESLQRCMHTQPLHTSSTIPSHDLPLPSPPHANHRRLIQNRRSSSPVLPIPSEDLSWLTYLSNRLARHLPS</sequence>
<accession>A0A1X2GRG3</accession>
<dbReference type="OrthoDB" id="5430106at2759"/>
<dbReference type="EMBL" id="MCGT01000006">
    <property type="protein sequence ID" value="ORX58877.1"/>
    <property type="molecule type" value="Genomic_DNA"/>
</dbReference>
<evidence type="ECO:0000256" key="1">
    <source>
        <dbReference type="SAM" id="MobiDB-lite"/>
    </source>
</evidence>
<name>A0A1X2GRG3_9FUNG</name>
<organism evidence="2 3">
    <name type="scientific">Hesseltinella vesiculosa</name>
    <dbReference type="NCBI Taxonomy" id="101127"/>
    <lineage>
        <taxon>Eukaryota</taxon>
        <taxon>Fungi</taxon>
        <taxon>Fungi incertae sedis</taxon>
        <taxon>Mucoromycota</taxon>
        <taxon>Mucoromycotina</taxon>
        <taxon>Mucoromycetes</taxon>
        <taxon>Mucorales</taxon>
        <taxon>Cunninghamellaceae</taxon>
        <taxon>Hesseltinella</taxon>
    </lineage>
</organism>
<feature type="compositionally biased region" description="Basic residues" evidence="1">
    <location>
        <begin position="91"/>
        <end position="100"/>
    </location>
</feature>
<feature type="region of interest" description="Disordered" evidence="1">
    <location>
        <begin position="245"/>
        <end position="266"/>
    </location>
</feature>
<protein>
    <submittedName>
        <fullName evidence="2">Uncharacterized protein</fullName>
    </submittedName>
</protein>
<comment type="caution">
    <text evidence="2">The sequence shown here is derived from an EMBL/GenBank/DDBJ whole genome shotgun (WGS) entry which is preliminary data.</text>
</comment>
<evidence type="ECO:0000313" key="3">
    <source>
        <dbReference type="Proteomes" id="UP000242146"/>
    </source>
</evidence>
<evidence type="ECO:0000313" key="2">
    <source>
        <dbReference type="EMBL" id="ORX58877.1"/>
    </source>
</evidence>
<keyword evidence="3" id="KW-1185">Reference proteome</keyword>
<dbReference type="Proteomes" id="UP000242146">
    <property type="component" value="Unassembled WGS sequence"/>
</dbReference>
<reference evidence="2 3" key="1">
    <citation type="submission" date="2016-07" db="EMBL/GenBank/DDBJ databases">
        <title>Pervasive Adenine N6-methylation of Active Genes in Fungi.</title>
        <authorList>
            <consortium name="DOE Joint Genome Institute"/>
            <person name="Mondo S.J."/>
            <person name="Dannebaum R.O."/>
            <person name="Kuo R.C."/>
            <person name="Labutti K."/>
            <person name="Haridas S."/>
            <person name="Kuo A."/>
            <person name="Salamov A."/>
            <person name="Ahrendt S.R."/>
            <person name="Lipzen A."/>
            <person name="Sullivan W."/>
            <person name="Andreopoulos W.B."/>
            <person name="Clum A."/>
            <person name="Lindquist E."/>
            <person name="Daum C."/>
            <person name="Ramamoorthy G.K."/>
            <person name="Gryganskyi A."/>
            <person name="Culley D."/>
            <person name="Magnuson J.K."/>
            <person name="James T.Y."/>
            <person name="O'Malley M.A."/>
            <person name="Stajich J.E."/>
            <person name="Spatafora J.W."/>
            <person name="Visel A."/>
            <person name="Grigoriev I.V."/>
        </authorList>
    </citation>
    <scope>NUCLEOTIDE SEQUENCE [LARGE SCALE GENOMIC DNA]</scope>
    <source>
        <strain evidence="2 3">NRRL 3301</strain>
    </source>
</reference>
<feature type="compositionally biased region" description="Basic residues" evidence="1">
    <location>
        <begin position="66"/>
        <end position="82"/>
    </location>
</feature>
<dbReference type="AlphaFoldDB" id="A0A1X2GRG3"/>
<proteinExistence type="predicted"/>
<feature type="region of interest" description="Disordered" evidence="1">
    <location>
        <begin position="59"/>
        <end position="107"/>
    </location>
</feature>
<gene>
    <name evidence="2" type="ORF">DM01DRAFT_1208494</name>
</gene>